<evidence type="ECO:0000313" key="2">
    <source>
        <dbReference type="EMBL" id="NSG84216.1"/>
    </source>
</evidence>
<organism evidence="2 3">
    <name type="scientific">Blautia faecis</name>
    <dbReference type="NCBI Taxonomy" id="871665"/>
    <lineage>
        <taxon>Bacteria</taxon>
        <taxon>Bacillati</taxon>
        <taxon>Bacillota</taxon>
        <taxon>Clostridia</taxon>
        <taxon>Lachnospirales</taxon>
        <taxon>Lachnospiraceae</taxon>
        <taxon>Blautia</taxon>
    </lineage>
</organism>
<evidence type="ECO:0000259" key="1">
    <source>
        <dbReference type="Pfam" id="PF26096"/>
    </source>
</evidence>
<feature type="domain" description="DUF8033" evidence="1">
    <location>
        <begin position="5"/>
        <end position="80"/>
    </location>
</feature>
<reference evidence="2 3" key="1">
    <citation type="journal article" date="2020" name="Cell Host Microbe">
        <title>Functional and Genomic Variation between Human-Derived Isolates of Lachnospiraceae Reveals Inter- and Intra-Species Diversity.</title>
        <authorList>
            <person name="Sorbara M.T."/>
            <person name="Littmann E.R."/>
            <person name="Fontana E."/>
            <person name="Moody T.U."/>
            <person name="Kohout C.E."/>
            <person name="Gjonbalaj M."/>
            <person name="Eaton V."/>
            <person name="Seok R."/>
            <person name="Leiner I.M."/>
            <person name="Pamer E.G."/>
        </authorList>
    </citation>
    <scope>NUCLEOTIDE SEQUENCE [LARGE SCALE GENOMIC DNA]</scope>
    <source>
        <strain evidence="2 3">MSK.17.74</strain>
    </source>
</reference>
<dbReference type="InterPro" id="IPR058346">
    <property type="entry name" value="DUF8033"/>
</dbReference>
<proteinExistence type="predicted"/>
<keyword evidence="3" id="KW-1185">Reference proteome</keyword>
<gene>
    <name evidence="2" type="ORF">G5B17_01900</name>
</gene>
<accession>A0ABX2H2V7</accession>
<evidence type="ECO:0000313" key="3">
    <source>
        <dbReference type="Proteomes" id="UP001644719"/>
    </source>
</evidence>
<sequence>MKGFDLPVMDGTRKSFYGKAKVIEHDNGDICLISYSTLVARIHNGNFEKLWDGYSATTMRHINSFLLFYNLPGGGKLWWNKLEVVA</sequence>
<dbReference type="EMBL" id="JAAITS010000004">
    <property type="protein sequence ID" value="NSG84216.1"/>
    <property type="molecule type" value="Genomic_DNA"/>
</dbReference>
<dbReference type="Pfam" id="PF26096">
    <property type="entry name" value="DUF8033"/>
    <property type="match status" value="1"/>
</dbReference>
<protein>
    <recommendedName>
        <fullName evidence="1">DUF8033 domain-containing protein</fullName>
    </recommendedName>
</protein>
<comment type="caution">
    <text evidence="2">The sequence shown here is derived from an EMBL/GenBank/DDBJ whole genome shotgun (WGS) entry which is preliminary data.</text>
</comment>
<dbReference type="RefSeq" id="WP_118584121.1">
    <property type="nucleotide sequence ID" value="NZ_JAAITS010000004.1"/>
</dbReference>
<name>A0ABX2H2V7_9FIRM</name>
<dbReference type="Proteomes" id="UP001644719">
    <property type="component" value="Unassembled WGS sequence"/>
</dbReference>